<sequence length="119" mass="12981">MKTSLTTGAQVIQSACDCEAEACVQLLTPQVECVLQHGAMSLPHVLALHCPPWKFVWSQPRHCKISVICVTMVVFVGDEHGLFFSIAWAAATHELHNFCMSNQGDDDDDDNDIDVAPAA</sequence>
<keyword evidence="2" id="KW-1185">Reference proteome</keyword>
<evidence type="ECO:0000313" key="2">
    <source>
        <dbReference type="Proteomes" id="UP001189624"/>
    </source>
</evidence>
<name>A0AA86T853_9FABA</name>
<dbReference type="Proteomes" id="UP001189624">
    <property type="component" value="Chromosome 8"/>
</dbReference>
<dbReference type="Gramene" id="rna-AYBTSS11_LOCUS23296">
    <property type="protein sequence ID" value="CAJ1971296.1"/>
    <property type="gene ID" value="gene-AYBTSS11_LOCUS23296"/>
</dbReference>
<accession>A0AA86T853</accession>
<protein>
    <submittedName>
        <fullName evidence="1">Uncharacterized protein</fullName>
    </submittedName>
</protein>
<dbReference type="AlphaFoldDB" id="A0AA86T853"/>
<reference evidence="1" key="1">
    <citation type="submission" date="2023-10" db="EMBL/GenBank/DDBJ databases">
        <authorList>
            <person name="Domelevo Entfellner J.-B."/>
        </authorList>
    </citation>
    <scope>NUCLEOTIDE SEQUENCE</scope>
</reference>
<gene>
    <name evidence="1" type="ORF">AYBTSS11_LOCUS23296</name>
</gene>
<proteinExistence type="predicted"/>
<organism evidence="1 2">
    <name type="scientific">Sphenostylis stenocarpa</name>
    <dbReference type="NCBI Taxonomy" id="92480"/>
    <lineage>
        <taxon>Eukaryota</taxon>
        <taxon>Viridiplantae</taxon>
        <taxon>Streptophyta</taxon>
        <taxon>Embryophyta</taxon>
        <taxon>Tracheophyta</taxon>
        <taxon>Spermatophyta</taxon>
        <taxon>Magnoliopsida</taxon>
        <taxon>eudicotyledons</taxon>
        <taxon>Gunneridae</taxon>
        <taxon>Pentapetalae</taxon>
        <taxon>rosids</taxon>
        <taxon>fabids</taxon>
        <taxon>Fabales</taxon>
        <taxon>Fabaceae</taxon>
        <taxon>Papilionoideae</taxon>
        <taxon>50 kb inversion clade</taxon>
        <taxon>NPAAA clade</taxon>
        <taxon>indigoferoid/millettioid clade</taxon>
        <taxon>Phaseoleae</taxon>
        <taxon>Sphenostylis</taxon>
    </lineage>
</organism>
<evidence type="ECO:0000313" key="1">
    <source>
        <dbReference type="EMBL" id="CAJ1971296.1"/>
    </source>
</evidence>
<dbReference type="EMBL" id="OY731405">
    <property type="protein sequence ID" value="CAJ1971296.1"/>
    <property type="molecule type" value="Genomic_DNA"/>
</dbReference>